<dbReference type="eggNOG" id="COG0778">
    <property type="taxonomic scope" value="Bacteria"/>
</dbReference>
<dbReference type="OrthoDB" id="1273722at2"/>
<dbReference type="STRING" id="445961.IW15_00735"/>
<protein>
    <recommendedName>
        <fullName evidence="1">Thiopeptide-type bacteriocin biosynthesis domain-containing protein</fullName>
    </recommendedName>
</protein>
<comment type="caution">
    <text evidence="2">The sequence shown here is derived from an EMBL/GenBank/DDBJ whole genome shotgun (WGS) entry which is preliminary data.</text>
</comment>
<evidence type="ECO:0000313" key="2">
    <source>
        <dbReference type="EMBL" id="KFF14009.1"/>
    </source>
</evidence>
<dbReference type="RefSeq" id="WP_034708475.1">
    <property type="nucleotide sequence ID" value="NZ_JAODPJ010000002.1"/>
</dbReference>
<dbReference type="EMBL" id="JPRH01000001">
    <property type="protein sequence ID" value="KFF14009.1"/>
    <property type="molecule type" value="Genomic_DNA"/>
</dbReference>
<dbReference type="AlphaFoldDB" id="A0A086ABE5"/>
<dbReference type="NCBIfam" id="TIGR03891">
    <property type="entry name" value="thiopep_ocin"/>
    <property type="match status" value="1"/>
</dbReference>
<accession>A0A086ABE5</accession>
<dbReference type="Pfam" id="PF14028">
    <property type="entry name" value="Lant_dehydr_C"/>
    <property type="match status" value="1"/>
</dbReference>
<name>A0A086ABE5_9FLAO</name>
<gene>
    <name evidence="2" type="ORF">IW15_00735</name>
</gene>
<evidence type="ECO:0000259" key="1">
    <source>
        <dbReference type="Pfam" id="PF14028"/>
    </source>
</evidence>
<dbReference type="InterPro" id="IPR023809">
    <property type="entry name" value="Thiopep_bacteriocin_synth_dom"/>
</dbReference>
<feature type="domain" description="Thiopeptide-type bacteriocin biosynthesis" evidence="1">
    <location>
        <begin position="15"/>
        <end position="282"/>
    </location>
</feature>
<dbReference type="Proteomes" id="UP000028705">
    <property type="component" value="Unassembled WGS sequence"/>
</dbReference>
<evidence type="ECO:0000313" key="3">
    <source>
        <dbReference type="Proteomes" id="UP000028705"/>
    </source>
</evidence>
<reference evidence="2 3" key="1">
    <citation type="submission" date="2014-07" db="EMBL/GenBank/DDBJ databases">
        <title>Genome of Chryseobacterium soli DSM 19298.</title>
        <authorList>
            <person name="Stropko S.J."/>
            <person name="Pipes S.E."/>
            <person name="Newman J."/>
        </authorList>
    </citation>
    <scope>NUCLEOTIDE SEQUENCE [LARGE SCALE GENOMIC DNA]</scope>
    <source>
        <strain evidence="2 3">DSM 19298</strain>
    </source>
</reference>
<sequence length="292" mass="35143">MHSNIQRNFIFGDEWLYYKFFCGHNASDKILSEIIKPVSEKLLSEGFIDEWFFIHYTDPSYHIRYRIKIKNGDFIGPVVNILNSYLKEFIIQELIWNVETDTYKREIERYGENTMQISENIFCLDSRIIVNFIEHFNNEQPFERSSFALRLVQFYLDSFELSILEKLHFTESLKNAFYKEFGSEKEIKKQLDKVFINNQQLIYKTLSSPISKTNHLTKSIFNHKKDIIKNINSILTIHKEGVLQTEIFNLLSSYIHMSVNRLFISNHRLHELTLYDFLWRFYKKEYFNSKNS</sequence>
<organism evidence="2 3">
    <name type="scientific">Chryseobacterium soli</name>
    <dbReference type="NCBI Taxonomy" id="445961"/>
    <lineage>
        <taxon>Bacteria</taxon>
        <taxon>Pseudomonadati</taxon>
        <taxon>Bacteroidota</taxon>
        <taxon>Flavobacteriia</taxon>
        <taxon>Flavobacteriales</taxon>
        <taxon>Weeksellaceae</taxon>
        <taxon>Chryseobacterium group</taxon>
        <taxon>Chryseobacterium</taxon>
    </lineage>
</organism>
<keyword evidence="3" id="KW-1185">Reference proteome</keyword>
<proteinExistence type="predicted"/>